<evidence type="ECO:0000313" key="2">
    <source>
        <dbReference type="EMBL" id="KAK9151310.1"/>
    </source>
</evidence>
<dbReference type="EMBL" id="JBBNAF010000004">
    <property type="protein sequence ID" value="KAK9151310.1"/>
    <property type="molecule type" value="Genomic_DNA"/>
</dbReference>
<name>A0AAP0KFX2_9MAGN</name>
<protein>
    <submittedName>
        <fullName evidence="2">Uncharacterized protein</fullName>
    </submittedName>
</protein>
<evidence type="ECO:0000313" key="3">
    <source>
        <dbReference type="Proteomes" id="UP001420932"/>
    </source>
</evidence>
<feature type="compositionally biased region" description="Basic and acidic residues" evidence="1">
    <location>
        <begin position="34"/>
        <end position="43"/>
    </location>
</feature>
<comment type="caution">
    <text evidence="2">The sequence shown here is derived from an EMBL/GenBank/DDBJ whole genome shotgun (WGS) entry which is preliminary data.</text>
</comment>
<reference evidence="2 3" key="1">
    <citation type="submission" date="2024-01" db="EMBL/GenBank/DDBJ databases">
        <title>Genome assemblies of Stephania.</title>
        <authorList>
            <person name="Yang L."/>
        </authorList>
    </citation>
    <scope>NUCLEOTIDE SEQUENCE [LARGE SCALE GENOMIC DNA]</scope>
    <source>
        <strain evidence="2">YNDBR</strain>
        <tissue evidence="2">Leaf</tissue>
    </source>
</reference>
<sequence>MSSKLFRAFDTPSLSLSQLDGNEGEEPRLLTSKEQGEGERKTHITEEKVLKSSRAVTKKGTFMLGHTGLYEDPPNPQSVVLFEVIAAALYTSLTSHGSNPRPRGIKA</sequence>
<keyword evidence="3" id="KW-1185">Reference proteome</keyword>
<organism evidence="2 3">
    <name type="scientific">Stephania yunnanensis</name>
    <dbReference type="NCBI Taxonomy" id="152371"/>
    <lineage>
        <taxon>Eukaryota</taxon>
        <taxon>Viridiplantae</taxon>
        <taxon>Streptophyta</taxon>
        <taxon>Embryophyta</taxon>
        <taxon>Tracheophyta</taxon>
        <taxon>Spermatophyta</taxon>
        <taxon>Magnoliopsida</taxon>
        <taxon>Ranunculales</taxon>
        <taxon>Menispermaceae</taxon>
        <taxon>Menispermoideae</taxon>
        <taxon>Cissampelideae</taxon>
        <taxon>Stephania</taxon>
    </lineage>
</organism>
<gene>
    <name evidence="2" type="ORF">Syun_009619</name>
</gene>
<feature type="region of interest" description="Disordered" evidence="1">
    <location>
        <begin position="1"/>
        <end position="43"/>
    </location>
</feature>
<accession>A0AAP0KFX2</accession>
<proteinExistence type="predicted"/>
<dbReference type="Proteomes" id="UP001420932">
    <property type="component" value="Unassembled WGS sequence"/>
</dbReference>
<evidence type="ECO:0000256" key="1">
    <source>
        <dbReference type="SAM" id="MobiDB-lite"/>
    </source>
</evidence>
<dbReference type="AlphaFoldDB" id="A0AAP0KFX2"/>